<dbReference type="Proteomes" id="UP000037035">
    <property type="component" value="Unassembled WGS sequence"/>
</dbReference>
<reference evidence="2 3" key="1">
    <citation type="submission" date="2015-08" db="EMBL/GenBank/DDBJ databases">
        <title>Next Generation Sequencing and Analysis of the Genome of Puccinia sorghi L Schw, the Causal Agent of Maize Common Rust.</title>
        <authorList>
            <person name="Rochi L."/>
            <person name="Burguener G."/>
            <person name="Darino M."/>
            <person name="Turjanski A."/>
            <person name="Kreff E."/>
            <person name="Dieguez M.J."/>
            <person name="Sacco F."/>
        </authorList>
    </citation>
    <scope>NUCLEOTIDE SEQUENCE [LARGE SCALE GENOMIC DNA]</scope>
    <source>
        <strain evidence="2 3">RO10H11247</strain>
    </source>
</reference>
<evidence type="ECO:0000313" key="3">
    <source>
        <dbReference type="Proteomes" id="UP000037035"/>
    </source>
</evidence>
<feature type="non-terminal residue" evidence="2">
    <location>
        <position position="194"/>
    </location>
</feature>
<dbReference type="VEuPathDB" id="FungiDB:VP01_7471g1"/>
<accession>A0A0L6UCD5</accession>
<evidence type="ECO:0000256" key="1">
    <source>
        <dbReference type="SAM" id="MobiDB-lite"/>
    </source>
</evidence>
<evidence type="ECO:0000313" key="2">
    <source>
        <dbReference type="EMBL" id="KNZ46208.1"/>
    </source>
</evidence>
<comment type="caution">
    <text evidence="2">The sequence shown here is derived from an EMBL/GenBank/DDBJ whole genome shotgun (WGS) entry which is preliminary data.</text>
</comment>
<feature type="compositionally biased region" description="Polar residues" evidence="1">
    <location>
        <begin position="8"/>
        <end position="21"/>
    </location>
</feature>
<proteinExistence type="predicted"/>
<dbReference type="EMBL" id="LAVV01012907">
    <property type="protein sequence ID" value="KNZ46208.1"/>
    <property type="molecule type" value="Genomic_DNA"/>
</dbReference>
<gene>
    <name evidence="2" type="ORF">VP01_7471g1</name>
</gene>
<feature type="region of interest" description="Disordered" evidence="1">
    <location>
        <begin position="1"/>
        <end position="41"/>
    </location>
</feature>
<dbReference type="OrthoDB" id="10616030at2759"/>
<organism evidence="2 3">
    <name type="scientific">Puccinia sorghi</name>
    <dbReference type="NCBI Taxonomy" id="27349"/>
    <lineage>
        <taxon>Eukaryota</taxon>
        <taxon>Fungi</taxon>
        <taxon>Dikarya</taxon>
        <taxon>Basidiomycota</taxon>
        <taxon>Pucciniomycotina</taxon>
        <taxon>Pucciniomycetes</taxon>
        <taxon>Pucciniales</taxon>
        <taxon>Pucciniaceae</taxon>
        <taxon>Puccinia</taxon>
    </lineage>
</organism>
<keyword evidence="3" id="KW-1185">Reference proteome</keyword>
<sequence>MPPGHAQNVPSDSETESQITPIASKKKGKKTSKNPSACSQLNLDPMSSQVINLAQDLDEQNAKVKCKPQRRDPVFDYFKNFFSEPYCCKGDVRINSNLLVVLKADTKPPSTYKCFRCKKGVHVSGRLSDGCPKIQKAIEKVSQLPANSLQELKTKQIKKKALSLFASTNQIMLTTNLSIASYLCGFYVKQSHGP</sequence>
<name>A0A0L6UCD5_9BASI</name>
<protein>
    <submittedName>
        <fullName evidence="2">Uncharacterized protein</fullName>
    </submittedName>
</protein>
<dbReference type="AlphaFoldDB" id="A0A0L6UCD5"/>